<dbReference type="KEGG" id="fll:EI427_07985"/>
<keyword evidence="2" id="KW-1185">Reference proteome</keyword>
<sequence length="358" mass="40600">MINFDNLVNQFLIISIFFHLGITTSFCQTSTVKLDYDTTFYTSYNDDLHIRLYTVYKFNDLLIQDRNDRSNNIIYSPNGNLNVGFGFTYRGLGINIGLNLPSINDDDDIYGKTTKLDMRSYMYGRKYAIDFGLQFYQGFYLKNTINRVPPFPDIGPPQEIRGDMQVNTIGFTAFKIHNYEKFSFRAAFSQTEVQKKTAGSPIYGPYLNILHFSADSALIQDGDHGLISNVKDGWYTSTGFAGGYAFSLVLFKQFFITGSAALGYGLAIGNSTLENINGNTTEFTIGGGIKVNARSAIGYNNDKTYVGLSIVFESYNVNTPDDYLKLYMMGQFRFNIVRRFDWKVGPLDWIMDRTPGFK</sequence>
<proteinExistence type="predicted"/>
<dbReference type="Pfam" id="PF14391">
    <property type="entry name" value="DUF4421"/>
    <property type="match status" value="1"/>
</dbReference>
<evidence type="ECO:0000313" key="2">
    <source>
        <dbReference type="Proteomes" id="UP000267268"/>
    </source>
</evidence>
<organism evidence="1 2">
    <name type="scientific">Flammeovirga pectinis</name>
    <dbReference type="NCBI Taxonomy" id="2494373"/>
    <lineage>
        <taxon>Bacteria</taxon>
        <taxon>Pseudomonadati</taxon>
        <taxon>Bacteroidota</taxon>
        <taxon>Cytophagia</taxon>
        <taxon>Cytophagales</taxon>
        <taxon>Flammeovirgaceae</taxon>
        <taxon>Flammeovirga</taxon>
    </lineage>
</organism>
<dbReference type="RefSeq" id="WP_126613418.1">
    <property type="nucleotide sequence ID" value="NZ_CP034562.1"/>
</dbReference>
<dbReference type="AlphaFoldDB" id="A0A3S9P1U4"/>
<gene>
    <name evidence="1" type="ORF">EI427_07985</name>
</gene>
<dbReference type="InterPro" id="IPR025535">
    <property type="entry name" value="DUF4421"/>
</dbReference>
<dbReference type="OrthoDB" id="669053at2"/>
<dbReference type="Proteomes" id="UP000267268">
    <property type="component" value="Chromosome 1"/>
</dbReference>
<evidence type="ECO:0000313" key="1">
    <source>
        <dbReference type="EMBL" id="AZQ62176.1"/>
    </source>
</evidence>
<dbReference type="EMBL" id="CP034562">
    <property type="protein sequence ID" value="AZQ62176.1"/>
    <property type="molecule type" value="Genomic_DNA"/>
</dbReference>
<reference evidence="1 2" key="1">
    <citation type="submission" date="2018-12" db="EMBL/GenBank/DDBJ databases">
        <title>Flammeovirga pectinis sp. nov., isolated from the gut of the Korean scallop, Patinopecten yessoensis.</title>
        <authorList>
            <person name="Bae J.-W."/>
            <person name="Jeong Y.-S."/>
            <person name="Kang W."/>
        </authorList>
    </citation>
    <scope>NUCLEOTIDE SEQUENCE [LARGE SCALE GENOMIC DNA]</scope>
    <source>
        <strain evidence="1 2">L12M1</strain>
    </source>
</reference>
<protein>
    <submittedName>
        <fullName evidence="1">DUF4421 domain-containing protein</fullName>
    </submittedName>
</protein>
<accession>A0A3S9P1U4</accession>
<name>A0A3S9P1U4_9BACT</name>